<evidence type="ECO:0000259" key="7">
    <source>
        <dbReference type="Pfam" id="PF08281"/>
    </source>
</evidence>
<accession>A0A4T3F109</accession>
<feature type="domain" description="RNA polymerase sigma-70 region 2" evidence="6">
    <location>
        <begin position="40"/>
        <end position="102"/>
    </location>
</feature>
<sequence length="180" mass="19481">MNGPAKTAPTVTSGDRLDLLMAAARAGDAAAYRDFLGEASQRLRATLARKIGADAELEDLVQEALIACHEKRHTLDPGRPVAPWLNAIARYKLIDHWRKRGRSPIVLAEADGEIAADEFAGLDITALLGRLPHAQAEAIRLTHIEGLTNAEASERVGIGLSAMKLRVHRGMLRLKEIVDG</sequence>
<dbReference type="SUPFAM" id="SSF88659">
    <property type="entry name" value="Sigma3 and sigma4 domains of RNA polymerase sigma factors"/>
    <property type="match status" value="1"/>
</dbReference>
<keyword evidence="9" id="KW-1185">Reference proteome</keyword>
<dbReference type="SUPFAM" id="SSF88946">
    <property type="entry name" value="Sigma2 domain of RNA polymerase sigma factors"/>
    <property type="match status" value="1"/>
</dbReference>
<dbReference type="NCBIfam" id="TIGR02937">
    <property type="entry name" value="sigma70-ECF"/>
    <property type="match status" value="1"/>
</dbReference>
<keyword evidence="2" id="KW-0805">Transcription regulation</keyword>
<dbReference type="GO" id="GO:0006352">
    <property type="term" value="P:DNA-templated transcription initiation"/>
    <property type="evidence" value="ECO:0007669"/>
    <property type="project" value="InterPro"/>
</dbReference>
<evidence type="ECO:0000259" key="6">
    <source>
        <dbReference type="Pfam" id="PF04542"/>
    </source>
</evidence>
<proteinExistence type="inferred from homology"/>
<comment type="similarity">
    <text evidence="1">Belongs to the sigma-70 factor family. ECF subfamily.</text>
</comment>
<keyword evidence="3" id="KW-0731">Sigma factor</keyword>
<dbReference type="GO" id="GO:0016987">
    <property type="term" value="F:sigma factor activity"/>
    <property type="evidence" value="ECO:0007669"/>
    <property type="project" value="UniProtKB-KW"/>
</dbReference>
<dbReference type="PANTHER" id="PTHR43133">
    <property type="entry name" value="RNA POLYMERASE ECF-TYPE SIGMA FACTO"/>
    <property type="match status" value="1"/>
</dbReference>
<evidence type="ECO:0000256" key="1">
    <source>
        <dbReference type="ARBA" id="ARBA00010641"/>
    </source>
</evidence>
<dbReference type="Gene3D" id="1.10.10.10">
    <property type="entry name" value="Winged helix-like DNA-binding domain superfamily/Winged helix DNA-binding domain"/>
    <property type="match status" value="1"/>
</dbReference>
<dbReference type="Pfam" id="PF04542">
    <property type="entry name" value="Sigma70_r2"/>
    <property type="match status" value="1"/>
</dbReference>
<dbReference type="Proteomes" id="UP000309389">
    <property type="component" value="Unassembled WGS sequence"/>
</dbReference>
<gene>
    <name evidence="8" type="ORF">E5222_08090</name>
</gene>
<organism evidence="8 9">
    <name type="scientific">Alteraurantiacibacter aquimixticola</name>
    <dbReference type="NCBI Taxonomy" id="2489173"/>
    <lineage>
        <taxon>Bacteria</taxon>
        <taxon>Pseudomonadati</taxon>
        <taxon>Pseudomonadota</taxon>
        <taxon>Alphaproteobacteria</taxon>
        <taxon>Sphingomonadales</taxon>
        <taxon>Erythrobacteraceae</taxon>
        <taxon>Alteraurantiacibacter</taxon>
    </lineage>
</organism>
<dbReference type="InterPro" id="IPR013324">
    <property type="entry name" value="RNA_pol_sigma_r3/r4-like"/>
</dbReference>
<dbReference type="EMBL" id="SSHH01000002">
    <property type="protein sequence ID" value="TIX50237.1"/>
    <property type="molecule type" value="Genomic_DNA"/>
</dbReference>
<dbReference type="InterPro" id="IPR036388">
    <property type="entry name" value="WH-like_DNA-bd_sf"/>
</dbReference>
<keyword evidence="5" id="KW-0804">Transcription</keyword>
<evidence type="ECO:0000256" key="4">
    <source>
        <dbReference type="ARBA" id="ARBA00023125"/>
    </source>
</evidence>
<protein>
    <submittedName>
        <fullName evidence="8">Sigma-70 family RNA polymerase sigma factor</fullName>
    </submittedName>
</protein>
<dbReference type="Gene3D" id="1.10.1740.10">
    <property type="match status" value="1"/>
</dbReference>
<feature type="domain" description="RNA polymerase sigma factor 70 region 4 type 2" evidence="7">
    <location>
        <begin position="123"/>
        <end position="174"/>
    </location>
</feature>
<dbReference type="InterPro" id="IPR007627">
    <property type="entry name" value="RNA_pol_sigma70_r2"/>
</dbReference>
<dbReference type="InterPro" id="IPR039425">
    <property type="entry name" value="RNA_pol_sigma-70-like"/>
</dbReference>
<evidence type="ECO:0000256" key="5">
    <source>
        <dbReference type="ARBA" id="ARBA00023163"/>
    </source>
</evidence>
<dbReference type="PANTHER" id="PTHR43133:SF8">
    <property type="entry name" value="RNA POLYMERASE SIGMA FACTOR HI_1459-RELATED"/>
    <property type="match status" value="1"/>
</dbReference>
<evidence type="ECO:0000256" key="3">
    <source>
        <dbReference type="ARBA" id="ARBA00023082"/>
    </source>
</evidence>
<dbReference type="GO" id="GO:0003677">
    <property type="term" value="F:DNA binding"/>
    <property type="evidence" value="ECO:0007669"/>
    <property type="project" value="UniProtKB-KW"/>
</dbReference>
<dbReference type="Pfam" id="PF08281">
    <property type="entry name" value="Sigma70_r4_2"/>
    <property type="match status" value="1"/>
</dbReference>
<comment type="caution">
    <text evidence="8">The sequence shown here is derived from an EMBL/GenBank/DDBJ whole genome shotgun (WGS) entry which is preliminary data.</text>
</comment>
<reference evidence="8 9" key="1">
    <citation type="submission" date="2019-04" db="EMBL/GenBank/DDBJ databases">
        <title>Altererythrobacter aquimixticola sp. nov., isolated from sediment of junction between the ocean and a freshwater spring.</title>
        <authorList>
            <person name="Yoon J.-H."/>
        </authorList>
    </citation>
    <scope>NUCLEOTIDE SEQUENCE [LARGE SCALE GENOMIC DNA]</scope>
    <source>
        <strain evidence="8 9">SSKS-13</strain>
    </source>
</reference>
<dbReference type="OrthoDB" id="7041663at2"/>
<dbReference type="InterPro" id="IPR013249">
    <property type="entry name" value="RNA_pol_sigma70_r4_t2"/>
</dbReference>
<name>A0A4T3F109_9SPHN</name>
<dbReference type="AlphaFoldDB" id="A0A4T3F109"/>
<keyword evidence="4" id="KW-0238">DNA-binding</keyword>
<evidence type="ECO:0000313" key="8">
    <source>
        <dbReference type="EMBL" id="TIX50237.1"/>
    </source>
</evidence>
<evidence type="ECO:0000256" key="2">
    <source>
        <dbReference type="ARBA" id="ARBA00023015"/>
    </source>
</evidence>
<evidence type="ECO:0000313" key="9">
    <source>
        <dbReference type="Proteomes" id="UP000309389"/>
    </source>
</evidence>
<dbReference type="InterPro" id="IPR014284">
    <property type="entry name" value="RNA_pol_sigma-70_dom"/>
</dbReference>
<dbReference type="InterPro" id="IPR013325">
    <property type="entry name" value="RNA_pol_sigma_r2"/>
</dbReference>